<gene>
    <name evidence="5" type="ORF">BSTOLATCC_MIC31859</name>
</gene>
<keyword evidence="3" id="KW-0862">Zinc</keyword>
<dbReference type="GO" id="GO:0004416">
    <property type="term" value="F:hydroxyacylglutathione hydrolase activity"/>
    <property type="evidence" value="ECO:0007669"/>
    <property type="project" value="TreeGrafter"/>
</dbReference>
<organism evidence="5 6">
    <name type="scientific">Blepharisma stoltei</name>
    <dbReference type="NCBI Taxonomy" id="1481888"/>
    <lineage>
        <taxon>Eukaryota</taxon>
        <taxon>Sar</taxon>
        <taxon>Alveolata</taxon>
        <taxon>Ciliophora</taxon>
        <taxon>Postciliodesmatophora</taxon>
        <taxon>Heterotrichea</taxon>
        <taxon>Heterotrichida</taxon>
        <taxon>Blepharismidae</taxon>
        <taxon>Blepharisma</taxon>
    </lineage>
</organism>
<evidence type="ECO:0000256" key="1">
    <source>
        <dbReference type="ARBA" id="ARBA00022723"/>
    </source>
</evidence>
<dbReference type="GO" id="GO:0046872">
    <property type="term" value="F:metal ion binding"/>
    <property type="evidence" value="ECO:0007669"/>
    <property type="project" value="UniProtKB-KW"/>
</dbReference>
<dbReference type="EMBL" id="CAJZBQ010000032">
    <property type="protein sequence ID" value="CAG9322743.1"/>
    <property type="molecule type" value="Genomic_DNA"/>
</dbReference>
<reference evidence="5" key="1">
    <citation type="submission" date="2021-09" db="EMBL/GenBank/DDBJ databases">
        <authorList>
            <consortium name="AG Swart"/>
            <person name="Singh M."/>
            <person name="Singh A."/>
            <person name="Seah K."/>
            <person name="Emmerich C."/>
        </authorList>
    </citation>
    <scope>NUCLEOTIDE SEQUENCE</scope>
    <source>
        <strain evidence="5">ATCC30299</strain>
    </source>
</reference>
<dbReference type="PANTHER" id="PTHR11935:SF94">
    <property type="entry name" value="TENZING NORGAY, ISOFORM C"/>
    <property type="match status" value="1"/>
</dbReference>
<keyword evidence="2" id="KW-0378">Hydrolase</keyword>
<dbReference type="Proteomes" id="UP001162131">
    <property type="component" value="Unassembled WGS sequence"/>
</dbReference>
<dbReference type="SUPFAM" id="SSF56281">
    <property type="entry name" value="Metallo-hydrolase/oxidoreductase"/>
    <property type="match status" value="1"/>
</dbReference>
<name>A0AAU9JEG4_9CILI</name>
<dbReference type="AlphaFoldDB" id="A0AAU9JEG4"/>
<evidence type="ECO:0000313" key="5">
    <source>
        <dbReference type="EMBL" id="CAG9322743.1"/>
    </source>
</evidence>
<evidence type="ECO:0000256" key="2">
    <source>
        <dbReference type="ARBA" id="ARBA00022801"/>
    </source>
</evidence>
<feature type="domain" description="Metallo-beta-lactamase" evidence="4">
    <location>
        <begin position="45"/>
        <end position="212"/>
    </location>
</feature>
<protein>
    <recommendedName>
        <fullName evidence="4">Metallo-beta-lactamase domain-containing protein</fullName>
    </recommendedName>
</protein>
<dbReference type="InterPro" id="IPR032282">
    <property type="entry name" value="HAGH_C"/>
</dbReference>
<dbReference type="SMART" id="SM00849">
    <property type="entry name" value="Lactamase_B"/>
    <property type="match status" value="1"/>
</dbReference>
<dbReference type="PANTHER" id="PTHR11935">
    <property type="entry name" value="BETA LACTAMASE DOMAIN"/>
    <property type="match status" value="1"/>
</dbReference>
<proteinExistence type="predicted"/>
<dbReference type="InterPro" id="IPR036866">
    <property type="entry name" value="RibonucZ/Hydroxyglut_hydro"/>
</dbReference>
<keyword evidence="6" id="KW-1185">Reference proteome</keyword>
<dbReference type="Gene3D" id="3.60.15.10">
    <property type="entry name" value="Ribonuclease Z/Hydroxyacylglutathione hydrolase-like"/>
    <property type="match status" value="1"/>
</dbReference>
<accession>A0AAU9JEG4</accession>
<dbReference type="Pfam" id="PF16123">
    <property type="entry name" value="HAGH_C"/>
    <property type="match status" value="1"/>
</dbReference>
<evidence type="ECO:0000259" key="4">
    <source>
        <dbReference type="SMART" id="SM00849"/>
    </source>
</evidence>
<sequence length="296" mass="34183">MMRYLRRCLSTIDSTKSIDFISALVTVPEKHTIMESLYFYPYLNGRYCGYIIVDKRTKKIVAIDCGDYRTCRYNIEKIMKEVNGSFDTLLLTHGHDNHCIGAKDWHRVHPELQIIGGSQFFPYVQPVEDGKIIFVGDLCIYCMKTPGHTEHDISYVITEVSENSTKTPVVFPGDTLFIGGVGEAYTGKYDLLYNSVRTLKSLPNETIIFSSHFNALENIAFAHMIESENFVLKEKLKWAKEQRESKKLICSSILAEERLYNPYFRTDQAHFKTFTEAQDPVDCFMRLKIMQNKIMS</sequence>
<evidence type="ECO:0000256" key="3">
    <source>
        <dbReference type="ARBA" id="ARBA00022833"/>
    </source>
</evidence>
<dbReference type="InterPro" id="IPR001279">
    <property type="entry name" value="Metallo-B-lactamas"/>
</dbReference>
<comment type="caution">
    <text evidence="5">The sequence shown here is derived from an EMBL/GenBank/DDBJ whole genome shotgun (WGS) entry which is preliminary data.</text>
</comment>
<keyword evidence="1" id="KW-0479">Metal-binding</keyword>
<evidence type="ECO:0000313" key="6">
    <source>
        <dbReference type="Proteomes" id="UP001162131"/>
    </source>
</evidence>